<comment type="similarity">
    <text evidence="3">Belongs to the MMS22 family. MMS22L subfamily.</text>
</comment>
<keyword evidence="5" id="KW-0158">Chromosome</keyword>
<feature type="domain" description="Protein MMS22-like N-terminal" evidence="11">
    <location>
        <begin position="124"/>
        <end position="637"/>
    </location>
</feature>
<gene>
    <name evidence="13" type="ORF">LPLAT_LOCUS12215</name>
</gene>
<evidence type="ECO:0000313" key="14">
    <source>
        <dbReference type="Proteomes" id="UP001497644"/>
    </source>
</evidence>
<evidence type="ECO:0000259" key="12">
    <source>
        <dbReference type="Pfam" id="PF14911"/>
    </source>
</evidence>
<dbReference type="Pfam" id="PF14910">
    <property type="entry name" value="MMS22L_N"/>
    <property type="match status" value="1"/>
</dbReference>
<keyword evidence="6" id="KW-0227">DNA damage</keyword>
<dbReference type="GO" id="GO:0000724">
    <property type="term" value="P:double-strand break repair via homologous recombination"/>
    <property type="evidence" value="ECO:0007669"/>
    <property type="project" value="InterPro"/>
</dbReference>
<organism evidence="13 14">
    <name type="scientific">Lasius platythorax</name>
    <dbReference type="NCBI Taxonomy" id="488582"/>
    <lineage>
        <taxon>Eukaryota</taxon>
        <taxon>Metazoa</taxon>
        <taxon>Ecdysozoa</taxon>
        <taxon>Arthropoda</taxon>
        <taxon>Hexapoda</taxon>
        <taxon>Insecta</taxon>
        <taxon>Pterygota</taxon>
        <taxon>Neoptera</taxon>
        <taxon>Endopterygota</taxon>
        <taxon>Hymenoptera</taxon>
        <taxon>Apocrita</taxon>
        <taxon>Aculeata</taxon>
        <taxon>Formicoidea</taxon>
        <taxon>Formicidae</taxon>
        <taxon>Formicinae</taxon>
        <taxon>Lasius</taxon>
        <taxon>Lasius</taxon>
    </lineage>
</organism>
<dbReference type="PANTHER" id="PTHR28547:SF1">
    <property type="entry name" value="PROTEIN MMS22-LIKE"/>
    <property type="match status" value="1"/>
</dbReference>
<evidence type="ECO:0000256" key="9">
    <source>
        <dbReference type="ARBA" id="ARBA00023242"/>
    </source>
</evidence>
<accession>A0AAV2P250</accession>
<feature type="domain" description="MMS22-like C-terminal" evidence="12">
    <location>
        <begin position="772"/>
        <end position="1142"/>
    </location>
</feature>
<keyword evidence="9" id="KW-0539">Nucleus</keyword>
<evidence type="ECO:0000256" key="5">
    <source>
        <dbReference type="ARBA" id="ARBA00022454"/>
    </source>
</evidence>
<proteinExistence type="inferred from homology"/>
<keyword evidence="8" id="KW-0234">DNA repair</keyword>
<dbReference type="Pfam" id="PF14911">
    <property type="entry name" value="MMS22L_C"/>
    <property type="match status" value="1"/>
</dbReference>
<sequence>MDFDVIFDCNGKVNANDWQLNKGGLLRHNEVDNVLFPQTDYPFAHTEVRLFDCVMPGAVAVMNLGHFTDCMEMQLKILNRIEKPATISRLCNNDNVNYFSIRRMICEFILYVRTYMNSIKWDLSTLEMVMPEINKDVDTLFVSIKRFLNMLHGMPDSILHSAASNLGNKCNQIEFHLYHMHLELRWFLVTLIHSRTTWYQYQTHTLLEEFENTTEMVINDLVHLALKIFDRLSLNWTVNLAQKTPYCCTCTRELWLMLQIFIDSLEERIKTKTFWDHVNSCINRILSKDRTQTIFWHGGMDSFLPDCKNPELFSIWMIHHLSLLYGYSTDGVYLQSNSLRIRSNCEQVEKILKTYVCKGGKDGERDEFDTELKIIILLLYDLVINWWQPRVPIISFLWDCFHKRLNQSFLLQTSGPWALSLEKKSTVDILKQINDRICGKFEHSKESSYGIFLHLIGTFLKKHGKTDPKYWNQLKGRVYTKFSKNKVAEFSENGLYNFISLFITLAITADVTNVCTTMLDFLPSTQESNTEYNKKCNLIWKGKLVCLLLFNEKRLSLASIADHFTETINLISCRKDETSRSMMASFVDVLNTILSNNDKMDLGEHHFIGGWIDRYLLECPKNRIAFLLEMLTNVFDKCIILQISCNNSDGVRKMLDALWCFVASRIRQLVFDPVLIGDNYKIISKLAVTFTLEAVREPATAKKYKHSAVSLFQHFAASIFLKDIRITEYYLISILENGQAVQNLKKEIPNFDIILIQAWIKCSIIGYGTDKEEMKILHNYIADLNDIKEIFVSDYDLHEFKNSDEPILIFIISFMKKQNALKSVQEKFEYNAKCKMYFKNVEKWALLPITEETKDSELAFWIYRCLGTLILCISPTLYTKNQPNDMLRTLINKIILVPEDSMHSYIKQLGKKIFSMIILGLEKLNIKGDILLQAMIRDIFDQYLPILITEINSGCSFKVSDTLLKCFKEAKPEFLRSIFETLMSNFYNISSDNVMHKHSNLITWLIKTLLKEGRRYPKYIAEHIIQVCSPNIFGCYMKIPDHHSHKLHTIDFIDDVIKNPYYEEDKLIREKFQGAISAAVQKYLTLHTQFTFEFMRSVLSLKKSIIINLFPQIEAIILQAEQYHRPNAASLRFKWNQLKKHMLNMDNNS</sequence>
<dbReference type="GO" id="GO:0043596">
    <property type="term" value="C:nuclear replication fork"/>
    <property type="evidence" value="ECO:0007669"/>
    <property type="project" value="TreeGrafter"/>
</dbReference>
<dbReference type="InterPro" id="IPR029424">
    <property type="entry name" value="MMS22L_C"/>
</dbReference>
<keyword evidence="14" id="KW-1185">Reference proteome</keyword>
<evidence type="ECO:0000259" key="11">
    <source>
        <dbReference type="Pfam" id="PF14910"/>
    </source>
</evidence>
<dbReference type="GO" id="GO:0031297">
    <property type="term" value="P:replication fork processing"/>
    <property type="evidence" value="ECO:0007669"/>
    <property type="project" value="InterPro"/>
</dbReference>
<evidence type="ECO:0000256" key="1">
    <source>
        <dbReference type="ARBA" id="ARBA00004123"/>
    </source>
</evidence>
<dbReference type="InterPro" id="IPR029425">
    <property type="entry name" value="MMS22L_N"/>
</dbReference>
<evidence type="ECO:0000256" key="8">
    <source>
        <dbReference type="ARBA" id="ARBA00023204"/>
    </source>
</evidence>
<dbReference type="PANTHER" id="PTHR28547">
    <property type="entry name" value="PROTEIN MMS22-LIKE"/>
    <property type="match status" value="1"/>
</dbReference>
<protein>
    <recommendedName>
        <fullName evidence="4">Protein MMS22-like</fullName>
    </recommendedName>
    <alternativeName>
        <fullName evidence="10">Methyl methanesulfonate-sensitivity protein 22-like</fullName>
    </alternativeName>
</protein>
<keyword evidence="7" id="KW-0156">Chromatin regulator</keyword>
<dbReference type="EMBL" id="OZ034830">
    <property type="protein sequence ID" value="CAL1686916.1"/>
    <property type="molecule type" value="Genomic_DNA"/>
</dbReference>
<dbReference type="InterPro" id="IPR042320">
    <property type="entry name" value="MMS22-like"/>
</dbReference>
<evidence type="ECO:0000256" key="4">
    <source>
        <dbReference type="ARBA" id="ARBA00021061"/>
    </source>
</evidence>
<evidence type="ECO:0000256" key="10">
    <source>
        <dbReference type="ARBA" id="ARBA00033326"/>
    </source>
</evidence>
<dbReference type="AlphaFoldDB" id="A0AAV2P250"/>
<name>A0AAV2P250_9HYME</name>
<evidence type="ECO:0000256" key="6">
    <source>
        <dbReference type="ARBA" id="ARBA00022763"/>
    </source>
</evidence>
<reference evidence="13" key="1">
    <citation type="submission" date="2024-04" db="EMBL/GenBank/DDBJ databases">
        <authorList>
            <consortium name="Molecular Ecology Group"/>
        </authorList>
    </citation>
    <scope>NUCLEOTIDE SEQUENCE</scope>
</reference>
<dbReference type="Proteomes" id="UP001497644">
    <property type="component" value="Chromosome 7"/>
</dbReference>
<evidence type="ECO:0000256" key="7">
    <source>
        <dbReference type="ARBA" id="ARBA00022853"/>
    </source>
</evidence>
<evidence type="ECO:0000256" key="2">
    <source>
        <dbReference type="ARBA" id="ARBA00004286"/>
    </source>
</evidence>
<evidence type="ECO:0000313" key="13">
    <source>
        <dbReference type="EMBL" id="CAL1686916.1"/>
    </source>
</evidence>
<dbReference type="GO" id="GO:0006325">
    <property type="term" value="P:chromatin organization"/>
    <property type="evidence" value="ECO:0007669"/>
    <property type="project" value="UniProtKB-KW"/>
</dbReference>
<comment type="subcellular location">
    <subcellularLocation>
        <location evidence="2">Chromosome</location>
    </subcellularLocation>
    <subcellularLocation>
        <location evidence="1">Nucleus</location>
    </subcellularLocation>
</comment>
<evidence type="ECO:0000256" key="3">
    <source>
        <dbReference type="ARBA" id="ARBA00006585"/>
    </source>
</evidence>